<dbReference type="GeneID" id="7198439"/>
<organism evidence="4 5">
    <name type="scientific">Phaeodactylum tricornutum (strain CCAP 1055/1)</name>
    <dbReference type="NCBI Taxonomy" id="556484"/>
    <lineage>
        <taxon>Eukaryota</taxon>
        <taxon>Sar</taxon>
        <taxon>Stramenopiles</taxon>
        <taxon>Ochrophyta</taxon>
        <taxon>Bacillariophyta</taxon>
        <taxon>Bacillariophyceae</taxon>
        <taxon>Bacillariophycidae</taxon>
        <taxon>Naviculales</taxon>
        <taxon>Phaeodactylaceae</taxon>
        <taxon>Phaeodactylum</taxon>
    </lineage>
</organism>
<proteinExistence type="predicted"/>
<dbReference type="HOGENOM" id="CLU_718594_0_0_1"/>
<feature type="transmembrane region" description="Helical" evidence="2">
    <location>
        <begin position="135"/>
        <end position="161"/>
    </location>
</feature>
<evidence type="ECO:0008006" key="6">
    <source>
        <dbReference type="Google" id="ProtNLM"/>
    </source>
</evidence>
<sequence>MSATLRSRFAVVCIVVVGCWVVTESHTTDAGWEHTRFGSGGRHLQRHAWIFYSDADRTVSDNHLKAEVEEQSTGNKAPLGTAVSVILEQQDAIPPIDAPASNPPRLTTTPDTSGGRVSEKYIPETVSGTERKRNAILIGCLVGVGSLLVYYSIVISVYCFYRKFVHKPGETKVKANAIKALSTSVTQRDETESDDNSAPWASREPGKHTIRSVPRESRMRSQSLTKDDIKRAHGDHVRINLEEKQGDDGQYNEHENDSDNSSFVAYLQSLEEATAELYGRVDVTGDTQSGAVDSRRSSRKSKDSPRQHTATHAKSNVRIQKDRDGRSSVSEQYCTGQKRLSRSTAVVTPGKAAYVETTKPAFVQFIRSDTYDEEWAKCLESPRIS</sequence>
<evidence type="ECO:0000256" key="1">
    <source>
        <dbReference type="SAM" id="MobiDB-lite"/>
    </source>
</evidence>
<dbReference type="RefSeq" id="XP_002184580.1">
    <property type="nucleotide sequence ID" value="XM_002184544.1"/>
</dbReference>
<evidence type="ECO:0000256" key="2">
    <source>
        <dbReference type="SAM" id="Phobius"/>
    </source>
</evidence>
<dbReference type="PROSITE" id="PS51257">
    <property type="entry name" value="PROKAR_LIPOPROTEIN"/>
    <property type="match status" value="1"/>
</dbReference>
<keyword evidence="2" id="KW-0812">Transmembrane</keyword>
<dbReference type="KEGG" id="pti:PHATRDRAFT_49758"/>
<evidence type="ECO:0000256" key="3">
    <source>
        <dbReference type="SAM" id="SignalP"/>
    </source>
</evidence>
<feature type="compositionally biased region" description="Polar residues" evidence="1">
    <location>
        <begin position="307"/>
        <end position="318"/>
    </location>
</feature>
<feature type="signal peptide" evidence="3">
    <location>
        <begin position="1"/>
        <end position="25"/>
    </location>
</feature>
<name>B7GBT0_PHATC</name>
<gene>
    <name evidence="4" type="ORF">PHATRDRAFT_49758</name>
</gene>
<keyword evidence="2" id="KW-1133">Transmembrane helix</keyword>
<keyword evidence="2" id="KW-0472">Membrane</keyword>
<evidence type="ECO:0000313" key="4">
    <source>
        <dbReference type="EMBL" id="EEC43979.1"/>
    </source>
</evidence>
<feature type="chain" id="PRO_5002855684" description="Transmembrane protein" evidence="3">
    <location>
        <begin position="26"/>
        <end position="385"/>
    </location>
</feature>
<dbReference type="Proteomes" id="UP000000759">
    <property type="component" value="Chromosome 24"/>
</dbReference>
<dbReference type="AlphaFoldDB" id="B7GBT0"/>
<keyword evidence="5" id="KW-1185">Reference proteome</keyword>
<feature type="region of interest" description="Disordered" evidence="1">
    <location>
        <begin position="183"/>
        <end position="258"/>
    </location>
</feature>
<accession>B7GBT0</accession>
<dbReference type="EMBL" id="CM000626">
    <property type="protein sequence ID" value="EEC43979.1"/>
    <property type="molecule type" value="Genomic_DNA"/>
</dbReference>
<dbReference type="PaxDb" id="2850-Phatr49758"/>
<dbReference type="InParanoid" id="B7GBT0"/>
<keyword evidence="3" id="KW-0732">Signal</keyword>
<feature type="compositionally biased region" description="Basic and acidic residues" evidence="1">
    <location>
        <begin position="213"/>
        <end position="257"/>
    </location>
</feature>
<evidence type="ECO:0000313" key="5">
    <source>
        <dbReference type="Proteomes" id="UP000000759"/>
    </source>
</evidence>
<feature type="compositionally biased region" description="Basic and acidic residues" evidence="1">
    <location>
        <begin position="293"/>
        <end position="306"/>
    </location>
</feature>
<protein>
    <recommendedName>
        <fullName evidence="6">Transmembrane protein</fullName>
    </recommendedName>
</protein>
<feature type="region of interest" description="Disordered" evidence="1">
    <location>
        <begin position="94"/>
        <end position="118"/>
    </location>
</feature>
<reference evidence="5" key="2">
    <citation type="submission" date="2008-08" db="EMBL/GenBank/DDBJ databases">
        <authorList>
            <consortium name="Diatom Consortium"/>
            <person name="Grigoriev I."/>
            <person name="Grimwood J."/>
            <person name="Kuo A."/>
            <person name="Otillar R.P."/>
            <person name="Salamov A."/>
            <person name="Detter J.C."/>
            <person name="Lindquist E."/>
            <person name="Shapiro H."/>
            <person name="Lucas S."/>
            <person name="Glavina del Rio T."/>
            <person name="Pitluck S."/>
            <person name="Rokhsar D."/>
            <person name="Bowler C."/>
        </authorList>
    </citation>
    <scope>GENOME REANNOTATION</scope>
    <source>
        <strain evidence="5">CCAP 1055/1</strain>
    </source>
</reference>
<feature type="region of interest" description="Disordered" evidence="1">
    <location>
        <begin position="285"/>
        <end position="330"/>
    </location>
</feature>
<reference evidence="4 5" key="1">
    <citation type="journal article" date="2008" name="Nature">
        <title>The Phaeodactylum genome reveals the evolutionary history of diatom genomes.</title>
        <authorList>
            <person name="Bowler C."/>
            <person name="Allen A.E."/>
            <person name="Badger J.H."/>
            <person name="Grimwood J."/>
            <person name="Jabbari K."/>
            <person name="Kuo A."/>
            <person name="Maheswari U."/>
            <person name="Martens C."/>
            <person name="Maumus F."/>
            <person name="Otillar R.P."/>
            <person name="Rayko E."/>
            <person name="Salamov A."/>
            <person name="Vandepoele K."/>
            <person name="Beszteri B."/>
            <person name="Gruber A."/>
            <person name="Heijde M."/>
            <person name="Katinka M."/>
            <person name="Mock T."/>
            <person name="Valentin K."/>
            <person name="Verret F."/>
            <person name="Berges J.A."/>
            <person name="Brownlee C."/>
            <person name="Cadoret J.P."/>
            <person name="Chiovitti A."/>
            <person name="Choi C.J."/>
            <person name="Coesel S."/>
            <person name="De Martino A."/>
            <person name="Detter J.C."/>
            <person name="Durkin C."/>
            <person name="Falciatore A."/>
            <person name="Fournet J."/>
            <person name="Haruta M."/>
            <person name="Huysman M.J."/>
            <person name="Jenkins B.D."/>
            <person name="Jiroutova K."/>
            <person name="Jorgensen R.E."/>
            <person name="Joubert Y."/>
            <person name="Kaplan A."/>
            <person name="Kroger N."/>
            <person name="Kroth P.G."/>
            <person name="La Roche J."/>
            <person name="Lindquist E."/>
            <person name="Lommer M."/>
            <person name="Martin-Jezequel V."/>
            <person name="Lopez P.J."/>
            <person name="Lucas S."/>
            <person name="Mangogna M."/>
            <person name="McGinnis K."/>
            <person name="Medlin L.K."/>
            <person name="Montsant A."/>
            <person name="Oudot-Le Secq M.P."/>
            <person name="Napoli C."/>
            <person name="Obornik M."/>
            <person name="Parker M.S."/>
            <person name="Petit J.L."/>
            <person name="Porcel B.M."/>
            <person name="Poulsen N."/>
            <person name="Robison M."/>
            <person name="Rychlewski L."/>
            <person name="Rynearson T.A."/>
            <person name="Schmutz J."/>
            <person name="Shapiro H."/>
            <person name="Siaut M."/>
            <person name="Stanley M."/>
            <person name="Sussman M.R."/>
            <person name="Taylor A.R."/>
            <person name="Vardi A."/>
            <person name="von Dassow P."/>
            <person name="Vyverman W."/>
            <person name="Willis A."/>
            <person name="Wyrwicz L.S."/>
            <person name="Rokhsar D.S."/>
            <person name="Weissenbach J."/>
            <person name="Armbrust E.V."/>
            <person name="Green B.R."/>
            <person name="Van de Peer Y."/>
            <person name="Grigoriev I.V."/>
        </authorList>
    </citation>
    <scope>NUCLEOTIDE SEQUENCE [LARGE SCALE GENOMIC DNA]</scope>
    <source>
        <strain evidence="4 5">CCAP 1055/1</strain>
    </source>
</reference>